<dbReference type="Proteomes" id="UP000799755">
    <property type="component" value="Unassembled WGS sequence"/>
</dbReference>
<proteinExistence type="predicted"/>
<evidence type="ECO:0000313" key="2">
    <source>
        <dbReference type="Proteomes" id="UP000799755"/>
    </source>
</evidence>
<comment type="caution">
    <text evidence="1">The sequence shown here is derived from an EMBL/GenBank/DDBJ whole genome shotgun (WGS) entry which is preliminary data.</text>
</comment>
<accession>A0ACB6REJ6</accession>
<protein>
    <submittedName>
        <fullName evidence="1">Uncharacterized protein</fullName>
    </submittedName>
</protein>
<reference evidence="1" key="1">
    <citation type="journal article" date="2020" name="Stud. Mycol.">
        <title>101 Dothideomycetes genomes: a test case for predicting lifestyles and emergence of pathogens.</title>
        <authorList>
            <person name="Haridas S."/>
            <person name="Albert R."/>
            <person name="Binder M."/>
            <person name="Bloem J."/>
            <person name="Labutti K."/>
            <person name="Salamov A."/>
            <person name="Andreopoulos B."/>
            <person name="Baker S."/>
            <person name="Barry K."/>
            <person name="Bills G."/>
            <person name="Bluhm B."/>
            <person name="Cannon C."/>
            <person name="Castanera R."/>
            <person name="Culley D."/>
            <person name="Daum C."/>
            <person name="Ezra D."/>
            <person name="Gonzalez J."/>
            <person name="Henrissat B."/>
            <person name="Kuo A."/>
            <person name="Liang C."/>
            <person name="Lipzen A."/>
            <person name="Lutzoni F."/>
            <person name="Magnuson J."/>
            <person name="Mondo S."/>
            <person name="Nolan M."/>
            <person name="Ohm R."/>
            <person name="Pangilinan J."/>
            <person name="Park H.-J."/>
            <person name="Ramirez L."/>
            <person name="Alfaro M."/>
            <person name="Sun H."/>
            <person name="Tritt A."/>
            <person name="Yoshinaga Y."/>
            <person name="Zwiers L.-H."/>
            <person name="Turgeon B."/>
            <person name="Goodwin S."/>
            <person name="Spatafora J."/>
            <person name="Crous P."/>
            <person name="Grigoriev I."/>
        </authorList>
    </citation>
    <scope>NUCLEOTIDE SEQUENCE</scope>
    <source>
        <strain evidence="1">ATCC 200398</strain>
    </source>
</reference>
<keyword evidence="2" id="KW-1185">Reference proteome</keyword>
<organism evidence="1 2">
    <name type="scientific">Lindgomyces ingoldianus</name>
    <dbReference type="NCBI Taxonomy" id="673940"/>
    <lineage>
        <taxon>Eukaryota</taxon>
        <taxon>Fungi</taxon>
        <taxon>Dikarya</taxon>
        <taxon>Ascomycota</taxon>
        <taxon>Pezizomycotina</taxon>
        <taxon>Dothideomycetes</taxon>
        <taxon>Pleosporomycetidae</taxon>
        <taxon>Pleosporales</taxon>
        <taxon>Lindgomycetaceae</taxon>
        <taxon>Lindgomyces</taxon>
    </lineage>
</organism>
<gene>
    <name evidence="1" type="ORF">BDR25DRAFT_331015</name>
</gene>
<evidence type="ECO:0000313" key="1">
    <source>
        <dbReference type="EMBL" id="KAF2477173.1"/>
    </source>
</evidence>
<name>A0ACB6REJ6_9PLEO</name>
<dbReference type="EMBL" id="MU003493">
    <property type="protein sequence ID" value="KAF2477173.1"/>
    <property type="molecule type" value="Genomic_DNA"/>
</dbReference>
<sequence length="363" mass="40182">MGDIFKAASVTLAAHCARDDSEGFLLDAFAAPTAIEHQVQGHPIGICRPPNLELDVTNSRLSRRGWVLQERFLSTRTLHFTPGRIYFETTSGVFSEDGPSSGLLQAASARRRMYHGSSRPTFFSPLASPELRATFGLGGIGDASLITEQSHVTPLEWLDLVEMYSHCGLTKEKDKLIAILGMARKIHSRTGSSWCAGIWSDRICEGLLWLPKNADLLAPSASRALSWSWASWDGGIQYPTNVKWSKLHPRCTFISLHNPHDTRRKEEVAWLNGPGYLRVRGRLISLHGLYLGEAVQLGPGPPRKGPITEESHDLPRAPLQHFVHARRICAGSMSQTAGWIAFDSRGPGRMFDRSLRISLLITT</sequence>